<protein>
    <recommendedName>
        <fullName evidence="4">Beta-carotene 15,15'-monooxygenase</fullName>
    </recommendedName>
</protein>
<proteinExistence type="predicted"/>
<sequence length="355" mass="39524">MSGHSSSRTTPRSKYTFGFGLAIFIVMAVLYAAGVAYLFRSDYMSEGIMLAAAFDGIVAMPVLFYMLCMRVAPLPKGWLIAIAVAAALFMYVMTPAPYATVLSSALRWLLPAMELVLVTYLLLRLTTIVNRYRSIARLTKQPPMMVLREALIPMLGSGALLEIVTHELNVLYYAIMAGSKNSNRPQGTCFTYHQTSQFKMVSIVFSIIIILETVGLHFLLSMWSPWAAWLSVAMNIYGILYLIAASRSMAHLPHRFTEQHMHIHYGFQGSAVIPLSIIDSIAQAVPRALGEKVPKHMYLAYSSIDTPQFEIRLKQPLHVKGVYGISKQASSIVITVDDPKAFIAEWERLSESSTI</sequence>
<keyword evidence="1" id="KW-0472">Membrane</keyword>
<name>A0A371P7D3_9BACL</name>
<dbReference type="AlphaFoldDB" id="A0A371P7D3"/>
<organism evidence="2 3">
    <name type="scientific">Paenibacillus paeoniae</name>
    <dbReference type="NCBI Taxonomy" id="2292705"/>
    <lineage>
        <taxon>Bacteria</taxon>
        <taxon>Bacillati</taxon>
        <taxon>Bacillota</taxon>
        <taxon>Bacilli</taxon>
        <taxon>Bacillales</taxon>
        <taxon>Paenibacillaceae</taxon>
        <taxon>Paenibacillus</taxon>
    </lineage>
</organism>
<feature type="transmembrane region" description="Helical" evidence="1">
    <location>
        <begin position="15"/>
        <end position="36"/>
    </location>
</feature>
<dbReference type="RefSeq" id="WP_116048132.1">
    <property type="nucleotide sequence ID" value="NZ_QUBQ01000004.1"/>
</dbReference>
<feature type="transmembrane region" description="Helical" evidence="1">
    <location>
        <begin position="48"/>
        <end position="67"/>
    </location>
</feature>
<gene>
    <name evidence="2" type="ORF">DX130_19235</name>
</gene>
<feature type="transmembrane region" description="Helical" evidence="1">
    <location>
        <begin position="200"/>
        <end position="220"/>
    </location>
</feature>
<evidence type="ECO:0000256" key="1">
    <source>
        <dbReference type="SAM" id="Phobius"/>
    </source>
</evidence>
<keyword evidence="1" id="KW-0812">Transmembrane</keyword>
<evidence type="ECO:0000313" key="3">
    <source>
        <dbReference type="Proteomes" id="UP000261905"/>
    </source>
</evidence>
<keyword evidence="1" id="KW-1133">Transmembrane helix</keyword>
<evidence type="ECO:0008006" key="4">
    <source>
        <dbReference type="Google" id="ProtNLM"/>
    </source>
</evidence>
<accession>A0A371P7D3</accession>
<dbReference type="Proteomes" id="UP000261905">
    <property type="component" value="Unassembled WGS sequence"/>
</dbReference>
<dbReference type="EMBL" id="QUBQ01000004">
    <property type="protein sequence ID" value="REK71847.1"/>
    <property type="molecule type" value="Genomic_DNA"/>
</dbReference>
<dbReference type="OrthoDB" id="875405at2"/>
<feature type="transmembrane region" description="Helical" evidence="1">
    <location>
        <begin position="79"/>
        <end position="99"/>
    </location>
</feature>
<keyword evidence="3" id="KW-1185">Reference proteome</keyword>
<feature type="transmembrane region" description="Helical" evidence="1">
    <location>
        <begin position="105"/>
        <end position="123"/>
    </location>
</feature>
<comment type="caution">
    <text evidence="2">The sequence shown here is derived from an EMBL/GenBank/DDBJ whole genome shotgun (WGS) entry which is preliminary data.</text>
</comment>
<evidence type="ECO:0000313" key="2">
    <source>
        <dbReference type="EMBL" id="REK71847.1"/>
    </source>
</evidence>
<feature type="transmembrane region" description="Helical" evidence="1">
    <location>
        <begin position="226"/>
        <end position="245"/>
    </location>
</feature>
<reference evidence="2 3" key="1">
    <citation type="submission" date="2018-08" db="EMBL/GenBank/DDBJ databases">
        <title>Paenibacillus sp. M4BSY-1, whole genome shotgun sequence.</title>
        <authorList>
            <person name="Tuo L."/>
        </authorList>
    </citation>
    <scope>NUCLEOTIDE SEQUENCE [LARGE SCALE GENOMIC DNA]</scope>
    <source>
        <strain evidence="2 3">M4BSY-1</strain>
    </source>
</reference>